<dbReference type="AlphaFoldDB" id="A0A1H6E5Q1"/>
<evidence type="ECO:0000313" key="12">
    <source>
        <dbReference type="Proteomes" id="UP000236723"/>
    </source>
</evidence>
<dbReference type="InterPro" id="IPR037069">
    <property type="entry name" value="AcylCoA_DH/ox_N_sf"/>
</dbReference>
<dbReference type="InterPro" id="IPR009075">
    <property type="entry name" value="AcylCo_DH/oxidase_C"/>
</dbReference>
<dbReference type="Pfam" id="PF00441">
    <property type="entry name" value="Acyl-CoA_dh_1"/>
    <property type="match status" value="1"/>
</dbReference>
<dbReference type="Gene3D" id="2.40.110.10">
    <property type="entry name" value="Butyryl-CoA Dehydrogenase, subunit A, domain 2"/>
    <property type="match status" value="1"/>
</dbReference>
<dbReference type="Proteomes" id="UP000236723">
    <property type="component" value="Unassembled WGS sequence"/>
</dbReference>
<dbReference type="SUPFAM" id="SSF47203">
    <property type="entry name" value="Acyl-CoA dehydrogenase C-terminal domain-like"/>
    <property type="match status" value="1"/>
</dbReference>
<evidence type="ECO:0000256" key="5">
    <source>
        <dbReference type="ARBA" id="ARBA00022827"/>
    </source>
</evidence>
<keyword evidence="6 7" id="KW-0560">Oxidoreductase</keyword>
<evidence type="ECO:0000256" key="1">
    <source>
        <dbReference type="ARBA" id="ARBA00001974"/>
    </source>
</evidence>
<dbReference type="Pfam" id="PF02771">
    <property type="entry name" value="Acyl-CoA_dh_N"/>
    <property type="match status" value="1"/>
</dbReference>
<feature type="domain" description="Acyl-CoA dehydrogenase/oxidase C-terminal" evidence="8">
    <location>
        <begin position="247"/>
        <end position="396"/>
    </location>
</feature>
<dbReference type="OrthoDB" id="8876745at2"/>
<evidence type="ECO:0000259" key="10">
    <source>
        <dbReference type="Pfam" id="PF02771"/>
    </source>
</evidence>
<keyword evidence="4 7" id="KW-0285">Flavoprotein</keyword>
<proteinExistence type="inferred from homology"/>
<dbReference type="InterPro" id="IPR050741">
    <property type="entry name" value="Acyl-CoA_dehydrogenase"/>
</dbReference>
<dbReference type="Pfam" id="PF02770">
    <property type="entry name" value="Acyl-CoA_dh_M"/>
    <property type="match status" value="1"/>
</dbReference>
<organism evidence="11 12">
    <name type="scientific">Thermomonospora echinospora</name>
    <dbReference type="NCBI Taxonomy" id="1992"/>
    <lineage>
        <taxon>Bacteria</taxon>
        <taxon>Bacillati</taxon>
        <taxon>Actinomycetota</taxon>
        <taxon>Actinomycetes</taxon>
        <taxon>Streptosporangiales</taxon>
        <taxon>Thermomonosporaceae</taxon>
        <taxon>Thermomonospora</taxon>
    </lineage>
</organism>
<dbReference type="EMBL" id="FNVO01000034">
    <property type="protein sequence ID" value="SEG92573.1"/>
    <property type="molecule type" value="Genomic_DNA"/>
</dbReference>
<comment type="cofactor">
    <cofactor evidence="1 7">
        <name>FAD</name>
        <dbReference type="ChEBI" id="CHEBI:57692"/>
    </cofactor>
</comment>
<evidence type="ECO:0000256" key="2">
    <source>
        <dbReference type="ARBA" id="ARBA00009347"/>
    </source>
</evidence>
<keyword evidence="5 7" id="KW-0274">FAD</keyword>
<evidence type="ECO:0000256" key="7">
    <source>
        <dbReference type="RuleBase" id="RU362125"/>
    </source>
</evidence>
<dbReference type="GO" id="GO:0033539">
    <property type="term" value="P:fatty acid beta-oxidation using acyl-CoA dehydrogenase"/>
    <property type="evidence" value="ECO:0007669"/>
    <property type="project" value="TreeGrafter"/>
</dbReference>
<dbReference type="InterPro" id="IPR046373">
    <property type="entry name" value="Acyl-CoA_Oxase/DH_mid-dom_sf"/>
</dbReference>
<dbReference type="InterPro" id="IPR036250">
    <property type="entry name" value="AcylCo_DH-like_C"/>
</dbReference>
<dbReference type="GO" id="GO:0005737">
    <property type="term" value="C:cytoplasm"/>
    <property type="evidence" value="ECO:0007669"/>
    <property type="project" value="TreeGrafter"/>
</dbReference>
<dbReference type="InterPro" id="IPR009100">
    <property type="entry name" value="AcylCoA_DH/oxidase_NM_dom_sf"/>
</dbReference>
<dbReference type="InterPro" id="IPR013786">
    <property type="entry name" value="AcylCoA_DH/ox_N"/>
</dbReference>
<name>A0A1H6E5Q1_9ACTN</name>
<accession>A0A1H6E5Q1</accession>
<dbReference type="RefSeq" id="WP_103944471.1">
    <property type="nucleotide sequence ID" value="NZ_FNVO01000034.1"/>
</dbReference>
<comment type="subunit">
    <text evidence="3">Homodimer.</text>
</comment>
<dbReference type="PANTHER" id="PTHR48083:SF13">
    <property type="entry name" value="ACYL-COA DEHYDROGENASE FAMILY MEMBER 11"/>
    <property type="match status" value="1"/>
</dbReference>
<feature type="domain" description="Acyl-CoA oxidase/dehydrogenase middle" evidence="9">
    <location>
        <begin position="134"/>
        <end position="230"/>
    </location>
</feature>
<evidence type="ECO:0000256" key="4">
    <source>
        <dbReference type="ARBA" id="ARBA00022630"/>
    </source>
</evidence>
<gene>
    <name evidence="11" type="ORF">SAMN04489712_13438</name>
</gene>
<dbReference type="FunFam" id="2.40.110.10:FF:000002">
    <property type="entry name" value="Acyl-CoA dehydrogenase fadE12"/>
    <property type="match status" value="1"/>
</dbReference>
<evidence type="ECO:0000259" key="8">
    <source>
        <dbReference type="Pfam" id="PF00441"/>
    </source>
</evidence>
<dbReference type="Gene3D" id="1.20.140.10">
    <property type="entry name" value="Butyryl-CoA Dehydrogenase, subunit A, domain 3"/>
    <property type="match status" value="1"/>
</dbReference>
<sequence>MAWDFETDPDYQKLLDWADAFVRDEVEPLDLVLGDPYDKADPRHRALVRPLQQQVRDRGLWACHLGPELGGQGYGQVKLALLNEILGRSRWAPSVFGCQAPDSGNAEIIALFGTPAQQERYLRPLLDGEISSSYSMTEPHAGADPTLFTTRAVRDGDEWVINGEKWFSSNAKHAAFIIVMAVTDPEVSAYEGMSMFIVPAGTPGLEIVRNVGVGPGHEGREGSHGYLRYNDVRVPADHLLGTEGGAFAIAQTRLGGGRIHHAMRTIAQVRRAFDMMCERAVSRQTRWGPLAKLQLTREKIADSWIEIEQFRLLVLRTAWLIDKHRDYRRVRKDIAAVKAAMPKVLHDVVQRAMHLHGALGVSNEMPFAAMLLGAEALAIADGPTEVHKITLARQLLKEYEPVPGLWPTAHLPTRRAAARERYAETLEEALEHAIGNQ</sequence>
<protein>
    <submittedName>
        <fullName evidence="11">Acyl-CoA dehydrogenase</fullName>
    </submittedName>
</protein>
<evidence type="ECO:0000256" key="3">
    <source>
        <dbReference type="ARBA" id="ARBA00011738"/>
    </source>
</evidence>
<dbReference type="InterPro" id="IPR006091">
    <property type="entry name" value="Acyl-CoA_Oxase/DH_mid-dom"/>
</dbReference>
<feature type="domain" description="Acyl-CoA dehydrogenase/oxidase N-terminal" evidence="10">
    <location>
        <begin position="10"/>
        <end position="129"/>
    </location>
</feature>
<dbReference type="GO" id="GO:0050660">
    <property type="term" value="F:flavin adenine dinucleotide binding"/>
    <property type="evidence" value="ECO:0007669"/>
    <property type="project" value="InterPro"/>
</dbReference>
<evidence type="ECO:0000256" key="6">
    <source>
        <dbReference type="ARBA" id="ARBA00023002"/>
    </source>
</evidence>
<evidence type="ECO:0000259" key="9">
    <source>
        <dbReference type="Pfam" id="PF02770"/>
    </source>
</evidence>
<keyword evidence="12" id="KW-1185">Reference proteome</keyword>
<comment type="similarity">
    <text evidence="2 7">Belongs to the acyl-CoA dehydrogenase family.</text>
</comment>
<dbReference type="PANTHER" id="PTHR48083">
    <property type="entry name" value="MEDIUM-CHAIN SPECIFIC ACYL-COA DEHYDROGENASE, MITOCHONDRIAL-RELATED"/>
    <property type="match status" value="1"/>
</dbReference>
<evidence type="ECO:0000313" key="11">
    <source>
        <dbReference type="EMBL" id="SEG92573.1"/>
    </source>
</evidence>
<dbReference type="GO" id="GO:0003995">
    <property type="term" value="F:acyl-CoA dehydrogenase activity"/>
    <property type="evidence" value="ECO:0007669"/>
    <property type="project" value="TreeGrafter"/>
</dbReference>
<dbReference type="SUPFAM" id="SSF56645">
    <property type="entry name" value="Acyl-CoA dehydrogenase NM domain-like"/>
    <property type="match status" value="1"/>
</dbReference>
<reference evidence="12" key="1">
    <citation type="submission" date="2016-10" db="EMBL/GenBank/DDBJ databases">
        <authorList>
            <person name="Varghese N."/>
            <person name="Submissions S."/>
        </authorList>
    </citation>
    <scope>NUCLEOTIDE SEQUENCE [LARGE SCALE GENOMIC DNA]</scope>
    <source>
        <strain evidence="12">DSM 43163</strain>
    </source>
</reference>
<dbReference type="Gene3D" id="1.10.540.10">
    <property type="entry name" value="Acyl-CoA dehydrogenase/oxidase, N-terminal domain"/>
    <property type="match status" value="1"/>
</dbReference>